<evidence type="ECO:0000313" key="3">
    <source>
        <dbReference type="EMBL" id="CAB0012543.1"/>
    </source>
</evidence>
<organism evidence="3 4">
    <name type="scientific">Nesidiocoris tenuis</name>
    <dbReference type="NCBI Taxonomy" id="355587"/>
    <lineage>
        <taxon>Eukaryota</taxon>
        <taxon>Metazoa</taxon>
        <taxon>Ecdysozoa</taxon>
        <taxon>Arthropoda</taxon>
        <taxon>Hexapoda</taxon>
        <taxon>Insecta</taxon>
        <taxon>Pterygota</taxon>
        <taxon>Neoptera</taxon>
        <taxon>Paraneoptera</taxon>
        <taxon>Hemiptera</taxon>
        <taxon>Heteroptera</taxon>
        <taxon>Panheteroptera</taxon>
        <taxon>Cimicomorpha</taxon>
        <taxon>Miridae</taxon>
        <taxon>Dicyphina</taxon>
        <taxon>Nesidiocoris</taxon>
    </lineage>
</organism>
<feature type="non-terminal residue" evidence="3">
    <location>
        <position position="1"/>
    </location>
</feature>
<feature type="region of interest" description="Disordered" evidence="1">
    <location>
        <begin position="202"/>
        <end position="226"/>
    </location>
</feature>
<evidence type="ECO:0000256" key="1">
    <source>
        <dbReference type="SAM" id="MobiDB-lite"/>
    </source>
</evidence>
<reference evidence="3 4" key="1">
    <citation type="submission" date="2020-02" db="EMBL/GenBank/DDBJ databases">
        <authorList>
            <person name="Ferguson B K."/>
        </authorList>
    </citation>
    <scope>NUCLEOTIDE SEQUENCE [LARGE SCALE GENOMIC DNA]</scope>
</reference>
<sequence>SVSLSIADPWGVGPSAITYLHNGARSHGERNTSPSRHWDTAIGLAETNISIQEISKKDNVLQGFEGTLAIIAIDHARTLGHEVILGRIATVGRDRVWNYDVSQRVECRCRRFASAEAAPAGARLEAEEPLCVLDPRVQQAIRPASLKPAKYCRPNFLEITLSSSMKESKNGEMDGFSIPGRPGRHDAVLPRRQFVGRIVRRFQRRSRPSRRSGPWISVSGNHGNAA</sequence>
<keyword evidence="4" id="KW-1185">Reference proteome</keyword>
<accession>A0A6H5HFR5</accession>
<dbReference type="EMBL" id="CADCXU010025522">
    <property type="protein sequence ID" value="CAB0012543.1"/>
    <property type="molecule type" value="Genomic_DNA"/>
</dbReference>
<dbReference type="AlphaFoldDB" id="A0A6H5HFR5"/>
<evidence type="ECO:0000313" key="2">
    <source>
        <dbReference type="EMBL" id="CAB0012542.1"/>
    </source>
</evidence>
<evidence type="ECO:0000313" key="4">
    <source>
        <dbReference type="Proteomes" id="UP000479000"/>
    </source>
</evidence>
<name>A0A6H5HFR5_9HEMI</name>
<proteinExistence type="predicted"/>
<gene>
    <name evidence="2" type="ORF">NTEN_LOCUS17265</name>
    <name evidence="3" type="ORF">NTEN_LOCUS17266</name>
</gene>
<dbReference type="EMBL" id="CADCXU010025521">
    <property type="protein sequence ID" value="CAB0012542.1"/>
    <property type="molecule type" value="Genomic_DNA"/>
</dbReference>
<dbReference type="Proteomes" id="UP000479000">
    <property type="component" value="Unassembled WGS sequence"/>
</dbReference>
<protein>
    <submittedName>
        <fullName evidence="3">Uncharacterized protein</fullName>
    </submittedName>
</protein>